<dbReference type="Gene3D" id="3.10.105.10">
    <property type="entry name" value="Dipeptide-binding Protein, Domain 3"/>
    <property type="match status" value="1"/>
</dbReference>
<evidence type="ECO:0000313" key="9">
    <source>
        <dbReference type="Proteomes" id="UP000611629"/>
    </source>
</evidence>
<evidence type="ECO:0000256" key="6">
    <source>
        <dbReference type="SAM" id="SignalP"/>
    </source>
</evidence>
<keyword evidence="3" id="KW-0813">Transport</keyword>
<accession>A0A974GX73</accession>
<dbReference type="AlphaFoldDB" id="A0A974GX73"/>
<evidence type="ECO:0000256" key="2">
    <source>
        <dbReference type="ARBA" id="ARBA00005695"/>
    </source>
</evidence>
<dbReference type="EMBL" id="JACBNQ010000019">
    <property type="protein sequence ID" value="NYB75279.1"/>
    <property type="molecule type" value="Genomic_DNA"/>
</dbReference>
<reference evidence="8" key="1">
    <citation type="submission" date="2020-07" db="EMBL/GenBank/DDBJ databases">
        <title>Genomic analysis of a strain of Sedimentibacter Hydroxybenzoicus DSM7310.</title>
        <authorList>
            <person name="Ma S."/>
        </authorList>
    </citation>
    <scope>NUCLEOTIDE SEQUENCE</scope>
    <source>
        <strain evidence="8">DSM 7310</strain>
    </source>
</reference>
<dbReference type="PANTHER" id="PTHR30290:SF9">
    <property type="entry name" value="OLIGOPEPTIDE-BINDING PROTEIN APPA"/>
    <property type="match status" value="1"/>
</dbReference>
<dbReference type="PIRSF" id="PIRSF002741">
    <property type="entry name" value="MppA"/>
    <property type="match status" value="1"/>
</dbReference>
<keyword evidence="9" id="KW-1185">Reference proteome</keyword>
<organism evidence="8 9">
    <name type="scientific">Sedimentibacter hydroxybenzoicus DSM 7310</name>
    <dbReference type="NCBI Taxonomy" id="1123245"/>
    <lineage>
        <taxon>Bacteria</taxon>
        <taxon>Bacillati</taxon>
        <taxon>Bacillota</taxon>
        <taxon>Tissierellia</taxon>
        <taxon>Sedimentibacter</taxon>
    </lineage>
</organism>
<dbReference type="GO" id="GO:0043190">
    <property type="term" value="C:ATP-binding cassette (ABC) transporter complex"/>
    <property type="evidence" value="ECO:0007669"/>
    <property type="project" value="InterPro"/>
</dbReference>
<dbReference type="GO" id="GO:0042597">
    <property type="term" value="C:periplasmic space"/>
    <property type="evidence" value="ECO:0007669"/>
    <property type="project" value="UniProtKB-ARBA"/>
</dbReference>
<dbReference type="Proteomes" id="UP000611629">
    <property type="component" value="Unassembled WGS sequence"/>
</dbReference>
<evidence type="ECO:0000259" key="7">
    <source>
        <dbReference type="Pfam" id="PF00496"/>
    </source>
</evidence>
<dbReference type="PROSITE" id="PS51257">
    <property type="entry name" value="PROKAR_LIPOPROTEIN"/>
    <property type="match status" value="1"/>
</dbReference>
<dbReference type="Gene3D" id="3.90.76.10">
    <property type="entry name" value="Dipeptide-binding Protein, Domain 1"/>
    <property type="match status" value="1"/>
</dbReference>
<proteinExistence type="inferred from homology"/>
<dbReference type="InterPro" id="IPR039424">
    <property type="entry name" value="SBP_5"/>
</dbReference>
<evidence type="ECO:0000256" key="5">
    <source>
        <dbReference type="SAM" id="MobiDB-lite"/>
    </source>
</evidence>
<comment type="similarity">
    <text evidence="2">Belongs to the bacterial solute-binding protein 5 family.</text>
</comment>
<dbReference type="InterPro" id="IPR000914">
    <property type="entry name" value="SBP_5_dom"/>
</dbReference>
<dbReference type="SUPFAM" id="SSF53850">
    <property type="entry name" value="Periplasmic binding protein-like II"/>
    <property type="match status" value="1"/>
</dbReference>
<comment type="caution">
    <text evidence="8">The sequence shown here is derived from an EMBL/GenBank/DDBJ whole genome shotgun (WGS) entry which is preliminary data.</text>
</comment>
<dbReference type="InterPro" id="IPR030678">
    <property type="entry name" value="Peptide/Ni-bd"/>
</dbReference>
<dbReference type="InterPro" id="IPR023765">
    <property type="entry name" value="SBP_5_CS"/>
</dbReference>
<evidence type="ECO:0000256" key="1">
    <source>
        <dbReference type="ARBA" id="ARBA00004193"/>
    </source>
</evidence>
<dbReference type="Gene3D" id="3.40.190.10">
    <property type="entry name" value="Periplasmic binding protein-like II"/>
    <property type="match status" value="1"/>
</dbReference>
<name>A0A974GX73_SEDHY</name>
<gene>
    <name evidence="8" type="ORF">HZF24_14120</name>
</gene>
<feature type="region of interest" description="Disordered" evidence="5">
    <location>
        <begin position="29"/>
        <end position="52"/>
    </location>
</feature>
<keyword evidence="4 6" id="KW-0732">Signal</keyword>
<dbReference type="Pfam" id="PF00496">
    <property type="entry name" value="SBP_bac_5"/>
    <property type="match status" value="1"/>
</dbReference>
<dbReference type="PROSITE" id="PS01040">
    <property type="entry name" value="SBP_BACTERIAL_5"/>
    <property type="match status" value="1"/>
</dbReference>
<feature type="chain" id="PRO_5039073501" evidence="6">
    <location>
        <begin position="24"/>
        <end position="531"/>
    </location>
</feature>
<dbReference type="PANTHER" id="PTHR30290">
    <property type="entry name" value="PERIPLASMIC BINDING COMPONENT OF ABC TRANSPORTER"/>
    <property type="match status" value="1"/>
</dbReference>
<feature type="domain" description="Solute-binding protein family 5" evidence="7">
    <location>
        <begin position="98"/>
        <end position="447"/>
    </location>
</feature>
<comment type="subcellular location">
    <subcellularLocation>
        <location evidence="1">Cell membrane</location>
        <topology evidence="1">Lipid-anchor</topology>
    </subcellularLocation>
</comment>
<dbReference type="GO" id="GO:0015833">
    <property type="term" value="P:peptide transport"/>
    <property type="evidence" value="ECO:0007669"/>
    <property type="project" value="TreeGrafter"/>
</dbReference>
<evidence type="ECO:0000313" key="8">
    <source>
        <dbReference type="EMBL" id="NYB75279.1"/>
    </source>
</evidence>
<feature type="signal peptide" evidence="6">
    <location>
        <begin position="1"/>
        <end position="23"/>
    </location>
</feature>
<dbReference type="RefSeq" id="WP_179238981.1">
    <property type="nucleotide sequence ID" value="NZ_JACBNQ010000019.1"/>
</dbReference>
<feature type="compositionally biased region" description="Polar residues" evidence="5">
    <location>
        <begin position="37"/>
        <end position="46"/>
    </location>
</feature>
<protein>
    <submittedName>
        <fullName evidence="8">ABC transporter substrate-binding protein</fullName>
    </submittedName>
</protein>
<dbReference type="CDD" id="cd00995">
    <property type="entry name" value="PBP2_NikA_DppA_OppA_like"/>
    <property type="match status" value="1"/>
</dbReference>
<evidence type="ECO:0000256" key="4">
    <source>
        <dbReference type="ARBA" id="ARBA00022729"/>
    </source>
</evidence>
<evidence type="ECO:0000256" key="3">
    <source>
        <dbReference type="ARBA" id="ARBA00022448"/>
    </source>
</evidence>
<sequence length="531" mass="59266">MKTKAKKLFMSILALILVLTLLAGCSNGSSDEPKNDGGNNEEVNNSGDEKVSSKDTLTIGAFGEAQSLFPANDGKVPGAQFAANVYETLVQMDKEGNIYPVLAETYEQIDDLSYKFVLKKGVKFHNGEELKASDVVFSMKHFCENPRTKSNTIGFDPDNFEIIDDYTLILRTSTPFAPFIRSICNVNLGIFNEKFYNENVDNIDMVACGTGPFKFVEWNQGANIEIERFDDYHGEKAKLKTINIRLIPEANSRLLELETGGIDIMQDVPGISLEQVESNPELSLYTNESVAVTFLALNFDRELLSNTKIRRAIAHAIDNDALRKACLMDAALTANSFLPSTVPGYKADTAAFGYDVEKAKSLLAEAGYPDGISFPLAFYQSSDNRRVGEVLQAMLKEANIDLELSEMETSTYTPFLNSREQFAAITTLNNTLRDPNYTLSKLYSDAQGVGGNRVNYNNPEMDDLLNRASSESDWDKRVELYDEIQELMYEDTVWIPLYSAKVCIGTTSTLRGYTMEFPMNYQNYAACYFAE</sequence>
<dbReference type="GO" id="GO:1904680">
    <property type="term" value="F:peptide transmembrane transporter activity"/>
    <property type="evidence" value="ECO:0007669"/>
    <property type="project" value="TreeGrafter"/>
</dbReference>